<evidence type="ECO:0000313" key="2">
    <source>
        <dbReference type="Proteomes" id="UP001430356"/>
    </source>
</evidence>
<proteinExistence type="predicted"/>
<keyword evidence="2" id="KW-1185">Reference proteome</keyword>
<name>A0AAW0EKR1_9TRYP</name>
<comment type="caution">
    <text evidence="1">The sequence shown here is derived from an EMBL/GenBank/DDBJ whole genome shotgun (WGS) entry which is preliminary data.</text>
</comment>
<organism evidence="1 2">
    <name type="scientific">Novymonas esmeraldas</name>
    <dbReference type="NCBI Taxonomy" id="1808958"/>
    <lineage>
        <taxon>Eukaryota</taxon>
        <taxon>Discoba</taxon>
        <taxon>Euglenozoa</taxon>
        <taxon>Kinetoplastea</taxon>
        <taxon>Metakinetoplastina</taxon>
        <taxon>Trypanosomatida</taxon>
        <taxon>Trypanosomatidae</taxon>
        <taxon>Novymonas</taxon>
    </lineage>
</organism>
<dbReference type="Proteomes" id="UP001430356">
    <property type="component" value="Unassembled WGS sequence"/>
</dbReference>
<protein>
    <submittedName>
        <fullName evidence="1">Uncharacterized protein</fullName>
    </submittedName>
</protein>
<gene>
    <name evidence="1" type="ORF">NESM_000385400</name>
</gene>
<accession>A0AAW0EKR1</accession>
<dbReference type="AlphaFoldDB" id="A0AAW0EKR1"/>
<reference evidence="1 2" key="1">
    <citation type="journal article" date="2021" name="MBio">
        <title>A New Model Trypanosomatid, Novymonas esmeraldas: Genomic Perception of Its 'Candidatus Pandoraea novymonadis' Endosymbiont.</title>
        <authorList>
            <person name="Zakharova A."/>
            <person name="Saura A."/>
            <person name="Butenko A."/>
            <person name="Podesvova L."/>
            <person name="Warmusova S."/>
            <person name="Kostygov A.Y."/>
            <person name="Nenarokova A."/>
            <person name="Lukes J."/>
            <person name="Opperdoes F.R."/>
            <person name="Yurchenko V."/>
        </authorList>
    </citation>
    <scope>NUCLEOTIDE SEQUENCE [LARGE SCALE GENOMIC DNA]</scope>
    <source>
        <strain evidence="1 2">E262AT.01</strain>
    </source>
</reference>
<evidence type="ECO:0000313" key="1">
    <source>
        <dbReference type="EMBL" id="KAK7194665.1"/>
    </source>
</evidence>
<dbReference type="EMBL" id="JAECZO010000040">
    <property type="protein sequence ID" value="KAK7194665.1"/>
    <property type="molecule type" value="Genomic_DNA"/>
</dbReference>
<sequence length="155" mass="16984">MFASFGGSSKSQDDGYDDEQHLVAAASEFKKAEATNQAMVDQLYQCLASPFQITTKPCESNRTTVLQCYQQLQSSSAAGPQQTNARGDGTGRDRVVEDAWLATPYQRCYDAAIAYSQCVEKDTLSKHLALVAAFEQRGAQQKIVHQAALRAQEQP</sequence>